<dbReference type="VEuPathDB" id="TriTrypDB:LtaPh_3666051"/>
<dbReference type="EMBL" id="BLBS01000057">
    <property type="protein sequence ID" value="GET93744.1"/>
    <property type="molecule type" value="Genomic_DNA"/>
</dbReference>
<name>A0A640KXL3_LEITA</name>
<sequence>MQPSFSGLFVTCAYLPHTTLPDGVTRPNSDTFTSITEPFVMTPSPVYILPCGFFLTEMIGRQKVAFSSGWVTWAFLKRSAMGRMKRSIFGIRRVKVSPTNVTLFTKRFHDFLPRLPEVTALSISSSDTVLTFSIGTAHFPAFSFLFCFSEFDNTLARSASLRSIRKPGRAFLGPLSFTRSVVCFSSCSRIFLRISAFSAWRAFCASLAFIPRTRFR</sequence>
<reference evidence="1" key="1">
    <citation type="submission" date="2019-11" db="EMBL/GenBank/DDBJ databases">
        <title>Leishmania tarentolae CDS.</title>
        <authorList>
            <person name="Goto Y."/>
            <person name="Yamagishi J."/>
        </authorList>
    </citation>
    <scope>NUCLEOTIDE SEQUENCE [LARGE SCALE GENOMIC DNA]</scope>
    <source>
        <strain evidence="1">Parrot Tar II</strain>
    </source>
</reference>
<comment type="caution">
    <text evidence="1">The sequence shown here is derived from an EMBL/GenBank/DDBJ whole genome shotgun (WGS) entry which is preliminary data.</text>
</comment>
<gene>
    <name evidence="1" type="ORF">LtaPh_3666051</name>
</gene>
<protein>
    <submittedName>
        <fullName evidence="1">40S ribosomal protein S8, putative</fullName>
    </submittedName>
</protein>
<proteinExistence type="predicted"/>
<evidence type="ECO:0000313" key="1">
    <source>
        <dbReference type="EMBL" id="GET93744.1"/>
    </source>
</evidence>
<keyword evidence="1" id="KW-0687">Ribonucleoprotein</keyword>
<keyword evidence="1" id="KW-0689">Ribosomal protein</keyword>
<dbReference type="GO" id="GO:0005840">
    <property type="term" value="C:ribosome"/>
    <property type="evidence" value="ECO:0007669"/>
    <property type="project" value="UniProtKB-KW"/>
</dbReference>
<organism evidence="1 2">
    <name type="scientific">Leishmania tarentolae</name>
    <name type="common">Sauroleishmania tarentolae</name>
    <dbReference type="NCBI Taxonomy" id="5689"/>
    <lineage>
        <taxon>Eukaryota</taxon>
        <taxon>Discoba</taxon>
        <taxon>Euglenozoa</taxon>
        <taxon>Kinetoplastea</taxon>
        <taxon>Metakinetoplastina</taxon>
        <taxon>Trypanosomatida</taxon>
        <taxon>Trypanosomatidae</taxon>
        <taxon>Leishmaniinae</taxon>
        <taxon>Leishmania</taxon>
        <taxon>lizard Leishmania</taxon>
    </lineage>
</organism>
<dbReference type="Proteomes" id="UP000419144">
    <property type="component" value="Unassembled WGS sequence"/>
</dbReference>
<accession>A0A640KXL3</accession>
<dbReference type="AlphaFoldDB" id="A0A640KXL3"/>
<evidence type="ECO:0000313" key="2">
    <source>
        <dbReference type="Proteomes" id="UP000419144"/>
    </source>
</evidence>
<keyword evidence="2" id="KW-1185">Reference proteome</keyword>
<dbReference type="OrthoDB" id="10639353at2759"/>